<dbReference type="GO" id="GO:0005737">
    <property type="term" value="C:cytoplasm"/>
    <property type="evidence" value="ECO:0007669"/>
    <property type="project" value="TreeGrafter"/>
</dbReference>
<proteinExistence type="inferred from homology"/>
<sequence length="196" mass="21645">MLHACLSGLRAIKRARFAVHCLIPPSSAQTSELFHVKTKSALQTARACLSCCNADFGAILLSIFIRAFRPTNLDMLDRIHTLSCFTFFELLCAHMHTPFTPITSCWPCANRECDSCKKTSLLFDTVISSVDIVNCASAQVQVTGFMPTINIDKTDGCQVYLSEESKGVDIITAKSSEMNILIPKDNGEFVEYPIPE</sequence>
<dbReference type="PANTHER" id="PTHR10652:SF0">
    <property type="entry name" value="ADENYLYL CYCLASE-ASSOCIATED PROTEIN"/>
    <property type="match status" value="1"/>
</dbReference>
<dbReference type="InterPro" id="IPR017901">
    <property type="entry name" value="C-CAP_CF_C-like"/>
</dbReference>
<accession>A0A5K3EIX0</accession>
<dbReference type="InterPro" id="IPR006599">
    <property type="entry name" value="CARP_motif"/>
</dbReference>
<dbReference type="InterPro" id="IPR013912">
    <property type="entry name" value="Adenylate_cyclase-assoc_CAP_C"/>
</dbReference>
<name>A0A5K3EIX0_MESCO</name>
<comment type="similarity">
    <text evidence="1">Belongs to the CAP family.</text>
</comment>
<organism evidence="3">
    <name type="scientific">Mesocestoides corti</name>
    <name type="common">Flatworm</name>
    <dbReference type="NCBI Taxonomy" id="53468"/>
    <lineage>
        <taxon>Eukaryota</taxon>
        <taxon>Metazoa</taxon>
        <taxon>Spiralia</taxon>
        <taxon>Lophotrochozoa</taxon>
        <taxon>Platyhelminthes</taxon>
        <taxon>Cestoda</taxon>
        <taxon>Eucestoda</taxon>
        <taxon>Cyclophyllidea</taxon>
        <taxon>Mesocestoididae</taxon>
        <taxon>Mesocestoides</taxon>
    </lineage>
</organism>
<dbReference type="Pfam" id="PF08603">
    <property type="entry name" value="CAP_C"/>
    <property type="match status" value="1"/>
</dbReference>
<dbReference type="InterPro" id="IPR016098">
    <property type="entry name" value="CAP/MinC_C"/>
</dbReference>
<dbReference type="WBParaSite" id="MCU_000494-RB">
    <property type="protein sequence ID" value="MCU_000494-RB"/>
    <property type="gene ID" value="MCU_000494"/>
</dbReference>
<evidence type="ECO:0000313" key="3">
    <source>
        <dbReference type="WBParaSite" id="MCU_000494-RB"/>
    </source>
</evidence>
<dbReference type="GO" id="GO:0003779">
    <property type="term" value="F:actin binding"/>
    <property type="evidence" value="ECO:0007669"/>
    <property type="project" value="InterPro"/>
</dbReference>
<dbReference type="SUPFAM" id="SSF69340">
    <property type="entry name" value="C-terminal domain of adenylylcyclase associated protein"/>
    <property type="match status" value="1"/>
</dbReference>
<protein>
    <submittedName>
        <fullName evidence="3">C-CAP/cofactor C-like domain-containing protein</fullName>
    </submittedName>
</protein>
<feature type="domain" description="C-CAP/cofactor C-like" evidence="2">
    <location>
        <begin position="37"/>
        <end position="194"/>
    </location>
</feature>
<dbReference type="SMART" id="SM00673">
    <property type="entry name" value="CARP"/>
    <property type="match status" value="2"/>
</dbReference>
<dbReference type="AlphaFoldDB" id="A0A5K3EIX0"/>
<dbReference type="InterPro" id="IPR001837">
    <property type="entry name" value="Adenylate_cyclase-assoc_CAP"/>
</dbReference>
<dbReference type="GO" id="GO:0007015">
    <property type="term" value="P:actin filament organization"/>
    <property type="evidence" value="ECO:0007669"/>
    <property type="project" value="TreeGrafter"/>
</dbReference>
<dbReference type="PANTHER" id="PTHR10652">
    <property type="entry name" value="ADENYLYL CYCLASE-ASSOCIATED PROTEIN"/>
    <property type="match status" value="1"/>
</dbReference>
<dbReference type="GO" id="GO:0019933">
    <property type="term" value="P:cAMP-mediated signaling"/>
    <property type="evidence" value="ECO:0007669"/>
    <property type="project" value="TreeGrafter"/>
</dbReference>
<dbReference type="PROSITE" id="PS51329">
    <property type="entry name" value="C_CAP_COFACTOR_C"/>
    <property type="match status" value="1"/>
</dbReference>
<dbReference type="InterPro" id="IPR036223">
    <property type="entry name" value="CAP_C_sf"/>
</dbReference>
<evidence type="ECO:0000259" key="2">
    <source>
        <dbReference type="PROSITE" id="PS51329"/>
    </source>
</evidence>
<evidence type="ECO:0000256" key="1">
    <source>
        <dbReference type="ARBA" id="ARBA00007659"/>
    </source>
</evidence>
<reference evidence="3" key="1">
    <citation type="submission" date="2019-11" db="UniProtKB">
        <authorList>
            <consortium name="WormBaseParasite"/>
        </authorList>
    </citation>
    <scope>IDENTIFICATION</scope>
</reference>
<dbReference type="GO" id="GO:0008179">
    <property type="term" value="F:adenylate cyclase binding"/>
    <property type="evidence" value="ECO:0007669"/>
    <property type="project" value="TreeGrafter"/>
</dbReference>
<dbReference type="Gene3D" id="2.160.20.70">
    <property type="match status" value="1"/>
</dbReference>